<gene>
    <name evidence="10" type="ORF">PENPOL_c003G03431</name>
</gene>
<evidence type="ECO:0000313" key="10">
    <source>
        <dbReference type="EMBL" id="OQD68231.1"/>
    </source>
</evidence>
<dbReference type="PANTHER" id="PTHR37799:SF1">
    <property type="entry name" value="SMALL RIBOSOMAL SUBUNIT PROTEIN MS23"/>
    <property type="match status" value="1"/>
</dbReference>
<comment type="subcellular location">
    <subcellularLocation>
        <location evidence="1">Mitochondrion</location>
    </subcellularLocation>
</comment>
<keyword evidence="6" id="KW-0687">Ribonucleoprotein</keyword>
<dbReference type="GO" id="GO:0005763">
    <property type="term" value="C:mitochondrial small ribosomal subunit"/>
    <property type="evidence" value="ECO:0007669"/>
    <property type="project" value="InterPro"/>
</dbReference>
<dbReference type="GO" id="GO:0003735">
    <property type="term" value="F:structural constituent of ribosome"/>
    <property type="evidence" value="ECO:0007669"/>
    <property type="project" value="InterPro"/>
</dbReference>
<dbReference type="AlphaFoldDB" id="A0A1V6NU33"/>
<reference evidence="11" key="1">
    <citation type="journal article" date="2017" name="Nat. Microbiol.">
        <title>Global analysis of biosynthetic gene clusters reveals vast potential of secondary metabolite production in Penicillium species.</title>
        <authorList>
            <person name="Nielsen J.C."/>
            <person name="Grijseels S."/>
            <person name="Prigent S."/>
            <person name="Ji B."/>
            <person name="Dainat J."/>
            <person name="Nielsen K.F."/>
            <person name="Frisvad J.C."/>
            <person name="Workman M."/>
            <person name="Nielsen J."/>
        </authorList>
    </citation>
    <scope>NUCLEOTIDE SEQUENCE [LARGE SCALE GENOMIC DNA]</scope>
    <source>
        <strain evidence="11">IBT 4502</strain>
    </source>
</reference>
<proteinExistence type="inferred from homology"/>
<accession>A0A1V6NU33</accession>
<dbReference type="EMBL" id="MDYM01000003">
    <property type="protein sequence ID" value="OQD68231.1"/>
    <property type="molecule type" value="Genomic_DNA"/>
</dbReference>
<keyword evidence="4" id="KW-0689">Ribosomal protein</keyword>
<evidence type="ECO:0000256" key="5">
    <source>
        <dbReference type="ARBA" id="ARBA00023128"/>
    </source>
</evidence>
<dbReference type="Proteomes" id="UP000191408">
    <property type="component" value="Unassembled WGS sequence"/>
</dbReference>
<dbReference type="OrthoDB" id="5542239at2759"/>
<name>A0A1V6NU33_PENPO</name>
<keyword evidence="11" id="KW-1185">Reference proteome</keyword>
<dbReference type="STRING" id="60169.A0A1V6NU33"/>
<organism evidence="10 11">
    <name type="scientific">Penicillium polonicum</name>
    <dbReference type="NCBI Taxonomy" id="60169"/>
    <lineage>
        <taxon>Eukaryota</taxon>
        <taxon>Fungi</taxon>
        <taxon>Dikarya</taxon>
        <taxon>Ascomycota</taxon>
        <taxon>Pezizomycotina</taxon>
        <taxon>Eurotiomycetes</taxon>
        <taxon>Eurotiomycetidae</taxon>
        <taxon>Eurotiales</taxon>
        <taxon>Aspergillaceae</taxon>
        <taxon>Penicillium</taxon>
    </lineage>
</organism>
<protein>
    <recommendedName>
        <fullName evidence="7">Small ribosomal subunit protein mS23</fullName>
    </recommendedName>
    <alternativeName>
        <fullName evidence="8">37S ribosomal protein S25, mitochondrial</fullName>
    </alternativeName>
</protein>
<feature type="region of interest" description="Disordered" evidence="9">
    <location>
        <begin position="299"/>
        <end position="328"/>
    </location>
</feature>
<dbReference type="PANTHER" id="PTHR37799">
    <property type="entry name" value="37S RIBOSOMAL PROTEIN S25, MITOCHONDRIAL"/>
    <property type="match status" value="1"/>
</dbReference>
<evidence type="ECO:0000256" key="6">
    <source>
        <dbReference type="ARBA" id="ARBA00023274"/>
    </source>
</evidence>
<comment type="subunit">
    <text evidence="3">Component of the mitochondrial small ribosomal subunit.</text>
</comment>
<evidence type="ECO:0000256" key="8">
    <source>
        <dbReference type="ARBA" id="ARBA00035421"/>
    </source>
</evidence>
<feature type="compositionally biased region" description="Acidic residues" evidence="9">
    <location>
        <begin position="314"/>
        <end position="328"/>
    </location>
</feature>
<dbReference type="Pfam" id="PF13741">
    <property type="entry name" value="MRP-S25"/>
    <property type="match status" value="1"/>
</dbReference>
<evidence type="ECO:0000256" key="9">
    <source>
        <dbReference type="SAM" id="MobiDB-lite"/>
    </source>
</evidence>
<evidence type="ECO:0000256" key="1">
    <source>
        <dbReference type="ARBA" id="ARBA00004173"/>
    </source>
</evidence>
<evidence type="ECO:0000256" key="4">
    <source>
        <dbReference type="ARBA" id="ARBA00022980"/>
    </source>
</evidence>
<comment type="similarity">
    <text evidence="2">Belongs to the mitochondrion-specific ribosomal protein mS23 family.</text>
</comment>
<sequence>MNGPALSGLAESIPRPIGAALCQSHLFRSRINHLVPLQRISCQLICCLQSRSNSSYILGSFSYRLCPTAMGKINLTALRVRQTALNQFASGKTSKLPQWVSVVGEIPPAETLIRTRPPQHELVQQRLKTVAGSSKPQVVFQVQEKRRKPKKPSRLFQPVELKYEEDQLRTQFFRDHPWELARPRVLLESTGKDFEHYDWSRIQQPGKRLDGESVVQRQLWLLNNVPDMNKSAAYDIARREFYRLRLQEDIQRRVAAEEAAAYGAEFGPSYMDIGMKMENEQYDKWVAWARETSLIQDQRKSALSGAPDLGDTTESSEQEAEETEAVTL</sequence>
<dbReference type="InterPro" id="IPR016939">
    <property type="entry name" value="Ribosomal_mS23_fun"/>
</dbReference>
<evidence type="ECO:0000256" key="2">
    <source>
        <dbReference type="ARBA" id="ARBA00009864"/>
    </source>
</evidence>
<evidence type="ECO:0000256" key="7">
    <source>
        <dbReference type="ARBA" id="ARBA00035137"/>
    </source>
</evidence>
<keyword evidence="5" id="KW-0496">Mitochondrion</keyword>
<evidence type="ECO:0000313" key="11">
    <source>
        <dbReference type="Proteomes" id="UP000191408"/>
    </source>
</evidence>
<comment type="caution">
    <text evidence="10">The sequence shown here is derived from an EMBL/GenBank/DDBJ whole genome shotgun (WGS) entry which is preliminary data.</text>
</comment>
<evidence type="ECO:0000256" key="3">
    <source>
        <dbReference type="ARBA" id="ARBA00011526"/>
    </source>
</evidence>